<feature type="domain" description="C2H2-type" evidence="5">
    <location>
        <begin position="265"/>
        <end position="286"/>
    </location>
</feature>
<reference evidence="6" key="1">
    <citation type="submission" date="2007-07" db="EMBL/GenBank/DDBJ databases">
        <title>PCAP assembly of the Caenorhabditis remanei genome.</title>
        <authorList>
            <consortium name="The Caenorhabditis remanei Sequencing Consortium"/>
            <person name="Wilson R.K."/>
        </authorList>
    </citation>
    <scope>NUCLEOTIDE SEQUENCE [LARGE SCALE GENOMIC DNA]</scope>
    <source>
        <strain evidence="6">PB4641</strain>
    </source>
</reference>
<protein>
    <recommendedName>
        <fullName evidence="5">C2H2-type domain-containing protein</fullName>
    </recommendedName>
</protein>
<dbReference type="GeneID" id="9810033"/>
<dbReference type="GO" id="GO:0008270">
    <property type="term" value="F:zinc ion binding"/>
    <property type="evidence" value="ECO:0007669"/>
    <property type="project" value="UniProtKB-KW"/>
</dbReference>
<gene>
    <name evidence="6" type="ORF">CRE_29763</name>
</gene>
<dbReference type="AlphaFoldDB" id="E3LVN2"/>
<accession>E3LVN2</accession>
<evidence type="ECO:0000256" key="3">
    <source>
        <dbReference type="ARBA" id="ARBA00022833"/>
    </source>
</evidence>
<dbReference type="eggNOG" id="ENOG502THM6">
    <property type="taxonomic scope" value="Eukaryota"/>
</dbReference>
<name>E3LVN2_CAERE</name>
<dbReference type="OMA" id="IRHLRCK"/>
<feature type="region of interest" description="Disordered" evidence="4">
    <location>
        <begin position="198"/>
        <end position="224"/>
    </location>
</feature>
<evidence type="ECO:0000313" key="6">
    <source>
        <dbReference type="EMBL" id="EFP12356.1"/>
    </source>
</evidence>
<dbReference type="InParanoid" id="E3LVN2"/>
<dbReference type="OrthoDB" id="5798336at2759"/>
<evidence type="ECO:0000256" key="4">
    <source>
        <dbReference type="SAM" id="MobiDB-lite"/>
    </source>
</evidence>
<dbReference type="HOGENOM" id="CLU_052720_0_0_1"/>
<dbReference type="Pfam" id="PF02892">
    <property type="entry name" value="zf-BED"/>
    <property type="match status" value="1"/>
</dbReference>
<dbReference type="PROSITE" id="PS00028">
    <property type="entry name" value="ZINC_FINGER_C2H2_1"/>
    <property type="match status" value="2"/>
</dbReference>
<dbReference type="SUPFAM" id="SSF57667">
    <property type="entry name" value="beta-beta-alpha zinc fingers"/>
    <property type="match status" value="1"/>
</dbReference>
<dbReference type="InterPro" id="IPR036236">
    <property type="entry name" value="Znf_C2H2_sf"/>
</dbReference>
<dbReference type="EMBL" id="DS268416">
    <property type="protein sequence ID" value="EFP12356.1"/>
    <property type="molecule type" value="Genomic_DNA"/>
</dbReference>
<feature type="domain" description="C2H2-type" evidence="5">
    <location>
        <begin position="238"/>
        <end position="259"/>
    </location>
</feature>
<evidence type="ECO:0000256" key="2">
    <source>
        <dbReference type="ARBA" id="ARBA00022771"/>
    </source>
</evidence>
<sequence length="298" mass="33443">MSHITLFARQTETKNMVQCCFCEKMYKIDNGSSGFIRHLRCKHPEFLHKMGGVSERSKERKMKSSDTLLLGKGETENNNIDDKVKVEPSDGMILDTEEFSSNQILANFVNQMELGQSDVRIAEKRPRISPSPLEILTAPDKSFEEPDFKIFAGDNPLQKFLSDINRKFGVQNGEITSQDSNQSGEASTSMTALEMPISQKASRDPSPNSSLISDINGGTETVDSSPRLRFNPMIPFGCVFCPCSFPLINDLHIHVTHVHRTSYRCNCCLAEFVAPEHLEHHFTMVHVTRGVVETTNSQ</sequence>
<dbReference type="FunCoup" id="E3LVN2">
    <property type="interactions" value="1084"/>
</dbReference>
<feature type="compositionally biased region" description="Polar residues" evidence="4">
    <location>
        <begin position="205"/>
        <end position="224"/>
    </location>
</feature>
<dbReference type="Gene3D" id="3.30.160.60">
    <property type="entry name" value="Classic Zinc Finger"/>
    <property type="match status" value="1"/>
</dbReference>
<keyword evidence="3" id="KW-0862">Zinc</keyword>
<evidence type="ECO:0000259" key="5">
    <source>
        <dbReference type="PROSITE" id="PS00028"/>
    </source>
</evidence>
<evidence type="ECO:0000256" key="1">
    <source>
        <dbReference type="ARBA" id="ARBA00022723"/>
    </source>
</evidence>
<keyword evidence="1" id="KW-0479">Metal-binding</keyword>
<dbReference type="RefSeq" id="XP_003111922.2">
    <property type="nucleotide sequence ID" value="XM_003111874.2"/>
</dbReference>
<keyword evidence="7" id="KW-1185">Reference proteome</keyword>
<dbReference type="InterPro" id="IPR013087">
    <property type="entry name" value="Znf_C2H2_type"/>
</dbReference>
<proteinExistence type="predicted"/>
<organism evidence="7">
    <name type="scientific">Caenorhabditis remanei</name>
    <name type="common">Caenorhabditis vulgaris</name>
    <dbReference type="NCBI Taxonomy" id="31234"/>
    <lineage>
        <taxon>Eukaryota</taxon>
        <taxon>Metazoa</taxon>
        <taxon>Ecdysozoa</taxon>
        <taxon>Nematoda</taxon>
        <taxon>Chromadorea</taxon>
        <taxon>Rhabditida</taxon>
        <taxon>Rhabditina</taxon>
        <taxon>Rhabditomorpha</taxon>
        <taxon>Rhabditoidea</taxon>
        <taxon>Rhabditidae</taxon>
        <taxon>Peloderinae</taxon>
        <taxon>Caenorhabditis</taxon>
    </lineage>
</organism>
<dbReference type="KEGG" id="crq:GCK72_002514"/>
<keyword evidence="2" id="KW-0863">Zinc-finger</keyword>
<evidence type="ECO:0000313" key="7">
    <source>
        <dbReference type="Proteomes" id="UP000008281"/>
    </source>
</evidence>
<dbReference type="Proteomes" id="UP000008281">
    <property type="component" value="Unassembled WGS sequence"/>
</dbReference>
<dbReference type="GO" id="GO:0003677">
    <property type="term" value="F:DNA binding"/>
    <property type="evidence" value="ECO:0007669"/>
    <property type="project" value="InterPro"/>
</dbReference>
<dbReference type="InterPro" id="IPR003656">
    <property type="entry name" value="Znf_BED"/>
</dbReference>
<dbReference type="SMART" id="SM00355">
    <property type="entry name" value="ZnF_C2H2"/>
    <property type="match status" value="3"/>
</dbReference>
<dbReference type="CTD" id="9810033"/>
<dbReference type="STRING" id="31234.E3LVN2"/>